<protein>
    <submittedName>
        <fullName evidence="1">Uncharacterized protein</fullName>
    </submittedName>
</protein>
<proteinExistence type="predicted"/>
<keyword evidence="2" id="KW-1185">Reference proteome</keyword>
<reference evidence="1" key="2">
    <citation type="submission" date="2021-09" db="EMBL/GenBank/DDBJ databases">
        <authorList>
            <person name="Jia N."/>
            <person name="Wang J."/>
            <person name="Shi W."/>
            <person name="Du L."/>
            <person name="Sun Y."/>
            <person name="Zhan W."/>
            <person name="Jiang J."/>
            <person name="Wang Q."/>
            <person name="Zhang B."/>
            <person name="Ji P."/>
            <person name="Sakyi L.B."/>
            <person name="Cui X."/>
            <person name="Yuan T."/>
            <person name="Jiang B."/>
            <person name="Yang W."/>
            <person name="Lam T.T.-Y."/>
            <person name="Chang Q."/>
            <person name="Ding S."/>
            <person name="Wang X."/>
            <person name="Zhu J."/>
            <person name="Ruan X."/>
            <person name="Zhao L."/>
            <person name="Wei J."/>
            <person name="Que T."/>
            <person name="Du C."/>
            <person name="Cheng J."/>
            <person name="Dai P."/>
            <person name="Han X."/>
            <person name="Huang E."/>
            <person name="Gao Y."/>
            <person name="Liu J."/>
            <person name="Shao H."/>
            <person name="Ye R."/>
            <person name="Li L."/>
            <person name="Wei W."/>
            <person name="Wang X."/>
            <person name="Wang C."/>
            <person name="Huo Q."/>
            <person name="Li W."/>
            <person name="Guo W."/>
            <person name="Chen H."/>
            <person name="Chen S."/>
            <person name="Zhou L."/>
            <person name="Zhou L."/>
            <person name="Ni X."/>
            <person name="Tian J."/>
            <person name="Zhou Y."/>
            <person name="Sheng Y."/>
            <person name="Liu T."/>
            <person name="Pan Y."/>
            <person name="Xia L."/>
            <person name="Li J."/>
            <person name="Zhao F."/>
            <person name="Cao W."/>
        </authorList>
    </citation>
    <scope>NUCLEOTIDE SEQUENCE</scope>
    <source>
        <strain evidence="1">Rmic-2018</strain>
        <tissue evidence="1">Larvae</tissue>
    </source>
</reference>
<sequence length="190" mass="20873">MAVSSRIRELDLGENLLWVELVQRIELYYAANKLTKDEHKRAVYSAAVAKKLTCSLVATLLKPSRPPNVHYRVIVDAVKNHVNSKPFELYSSVICSRMAPVQTTYALVRDVQTALLLRNDCTWLVRNLNAARLSVTMSGVSRKSDYRKEEGAGRQAVRLPATASANTACMLAHASAAVVAALAHTLALRG</sequence>
<evidence type="ECO:0000313" key="1">
    <source>
        <dbReference type="EMBL" id="KAH8033367.1"/>
    </source>
</evidence>
<name>A0A9J6EGK3_RHIMP</name>
<organism evidence="1 2">
    <name type="scientific">Rhipicephalus microplus</name>
    <name type="common">Cattle tick</name>
    <name type="synonym">Boophilus microplus</name>
    <dbReference type="NCBI Taxonomy" id="6941"/>
    <lineage>
        <taxon>Eukaryota</taxon>
        <taxon>Metazoa</taxon>
        <taxon>Ecdysozoa</taxon>
        <taxon>Arthropoda</taxon>
        <taxon>Chelicerata</taxon>
        <taxon>Arachnida</taxon>
        <taxon>Acari</taxon>
        <taxon>Parasitiformes</taxon>
        <taxon>Ixodida</taxon>
        <taxon>Ixodoidea</taxon>
        <taxon>Ixodidae</taxon>
        <taxon>Rhipicephalinae</taxon>
        <taxon>Rhipicephalus</taxon>
        <taxon>Boophilus</taxon>
    </lineage>
</organism>
<comment type="caution">
    <text evidence="1">The sequence shown here is derived from an EMBL/GenBank/DDBJ whole genome shotgun (WGS) entry which is preliminary data.</text>
</comment>
<dbReference type="AlphaFoldDB" id="A0A9J6EGK3"/>
<accession>A0A9J6EGK3</accession>
<dbReference type="Proteomes" id="UP000821866">
    <property type="component" value="Chromosome 2"/>
</dbReference>
<gene>
    <name evidence="1" type="ORF">HPB51_011435</name>
</gene>
<evidence type="ECO:0000313" key="2">
    <source>
        <dbReference type="Proteomes" id="UP000821866"/>
    </source>
</evidence>
<dbReference type="EMBL" id="JABSTU010000004">
    <property type="protein sequence ID" value="KAH8033367.1"/>
    <property type="molecule type" value="Genomic_DNA"/>
</dbReference>
<reference evidence="1" key="1">
    <citation type="journal article" date="2020" name="Cell">
        <title>Large-Scale Comparative Analyses of Tick Genomes Elucidate Their Genetic Diversity and Vector Capacities.</title>
        <authorList>
            <consortium name="Tick Genome and Microbiome Consortium (TIGMIC)"/>
            <person name="Jia N."/>
            <person name="Wang J."/>
            <person name="Shi W."/>
            <person name="Du L."/>
            <person name="Sun Y."/>
            <person name="Zhan W."/>
            <person name="Jiang J.F."/>
            <person name="Wang Q."/>
            <person name="Zhang B."/>
            <person name="Ji P."/>
            <person name="Bell-Sakyi L."/>
            <person name="Cui X.M."/>
            <person name="Yuan T.T."/>
            <person name="Jiang B.G."/>
            <person name="Yang W.F."/>
            <person name="Lam T.T."/>
            <person name="Chang Q.C."/>
            <person name="Ding S.J."/>
            <person name="Wang X.J."/>
            <person name="Zhu J.G."/>
            <person name="Ruan X.D."/>
            <person name="Zhao L."/>
            <person name="Wei J.T."/>
            <person name="Ye R.Z."/>
            <person name="Que T.C."/>
            <person name="Du C.H."/>
            <person name="Zhou Y.H."/>
            <person name="Cheng J.X."/>
            <person name="Dai P.F."/>
            <person name="Guo W.B."/>
            <person name="Han X.H."/>
            <person name="Huang E.J."/>
            <person name="Li L.F."/>
            <person name="Wei W."/>
            <person name="Gao Y.C."/>
            <person name="Liu J.Z."/>
            <person name="Shao H.Z."/>
            <person name="Wang X."/>
            <person name="Wang C.C."/>
            <person name="Yang T.C."/>
            <person name="Huo Q.B."/>
            <person name="Li W."/>
            <person name="Chen H.Y."/>
            <person name="Chen S.E."/>
            <person name="Zhou L.G."/>
            <person name="Ni X.B."/>
            <person name="Tian J.H."/>
            <person name="Sheng Y."/>
            <person name="Liu T."/>
            <person name="Pan Y.S."/>
            <person name="Xia L.Y."/>
            <person name="Li J."/>
            <person name="Zhao F."/>
            <person name="Cao W.C."/>
        </authorList>
    </citation>
    <scope>NUCLEOTIDE SEQUENCE</scope>
    <source>
        <strain evidence="1">Rmic-2018</strain>
    </source>
</reference>